<dbReference type="Proteomes" id="UP000000333">
    <property type="component" value="Chromosome"/>
</dbReference>
<evidence type="ECO:0000313" key="2">
    <source>
        <dbReference type="EMBL" id="ADK67930.1"/>
    </source>
</evidence>
<dbReference type="Pfam" id="PF05368">
    <property type="entry name" value="NmrA"/>
    <property type="match status" value="1"/>
</dbReference>
<dbReference type="RefSeq" id="WP_013251682.1">
    <property type="nucleotide sequence ID" value="NC_014363.1"/>
</dbReference>
<dbReference type="GeneID" id="78512237"/>
<evidence type="ECO:0000313" key="3">
    <source>
        <dbReference type="Proteomes" id="UP000000333"/>
    </source>
</evidence>
<feature type="domain" description="NmrA-like" evidence="1">
    <location>
        <begin position="2"/>
        <end position="221"/>
    </location>
</feature>
<protein>
    <submittedName>
        <fullName evidence="2">NmrA family protein</fullName>
    </submittedName>
</protein>
<dbReference type="EMBL" id="CP002106">
    <property type="protein sequence ID" value="ADK67930.1"/>
    <property type="molecule type" value="Genomic_DNA"/>
</dbReference>
<dbReference type="InterPro" id="IPR036291">
    <property type="entry name" value="NAD(P)-bd_dom_sf"/>
</dbReference>
<dbReference type="PANTHER" id="PTHR47129:SF1">
    <property type="entry name" value="NMRA-LIKE DOMAIN-CONTAINING PROTEIN"/>
    <property type="match status" value="1"/>
</dbReference>
<dbReference type="KEGG" id="ols:Olsu_0817"/>
<proteinExistence type="predicted"/>
<dbReference type="HOGENOM" id="CLU_007383_10_4_11"/>
<dbReference type="Gene3D" id="3.40.50.720">
    <property type="entry name" value="NAD(P)-binding Rossmann-like Domain"/>
    <property type="match status" value="1"/>
</dbReference>
<dbReference type="InterPro" id="IPR052718">
    <property type="entry name" value="NmrA-type_oxidoreductase"/>
</dbReference>
<name>E1QZW6_OLSUV</name>
<accession>E1QZW6</accession>
<dbReference type="InterPro" id="IPR008030">
    <property type="entry name" value="NmrA-like"/>
</dbReference>
<dbReference type="PATRIC" id="fig|633147.7.peg.731"/>
<dbReference type="PANTHER" id="PTHR47129">
    <property type="entry name" value="QUINONE OXIDOREDUCTASE 2"/>
    <property type="match status" value="1"/>
</dbReference>
<dbReference type="eggNOG" id="COG0702">
    <property type="taxonomic scope" value="Bacteria"/>
</dbReference>
<dbReference type="Gene3D" id="3.90.25.10">
    <property type="entry name" value="UDP-galactose 4-epimerase, domain 1"/>
    <property type="match status" value="1"/>
</dbReference>
<organism evidence="2 3">
    <name type="scientific">Olsenella uli (strain ATCC 49627 / DSM 7084 / CCUG 31166 / CIP 109912 / JCM 12494 / LMG 11480 / NCIMB 702895 / VPI D76D-27C)</name>
    <name type="common">Lactobacillus uli</name>
    <dbReference type="NCBI Taxonomy" id="633147"/>
    <lineage>
        <taxon>Bacteria</taxon>
        <taxon>Bacillati</taxon>
        <taxon>Actinomycetota</taxon>
        <taxon>Coriobacteriia</taxon>
        <taxon>Coriobacteriales</taxon>
        <taxon>Atopobiaceae</taxon>
        <taxon>Olsenella</taxon>
    </lineage>
</organism>
<dbReference type="SUPFAM" id="SSF51735">
    <property type="entry name" value="NAD(P)-binding Rossmann-fold domains"/>
    <property type="match status" value="1"/>
</dbReference>
<evidence type="ECO:0000259" key="1">
    <source>
        <dbReference type="Pfam" id="PF05368"/>
    </source>
</evidence>
<dbReference type="AlphaFoldDB" id="E1QZW6"/>
<dbReference type="CDD" id="cd05269">
    <property type="entry name" value="TMR_SDR_a"/>
    <property type="match status" value="1"/>
</dbReference>
<reference evidence="2 3" key="1">
    <citation type="journal article" date="2010" name="Stand. Genomic Sci.">
        <title>Complete genome sequence of Olsenella uli type strain (VPI D76D-27C).</title>
        <authorList>
            <person name="Goker M."/>
            <person name="Held B."/>
            <person name="Lucas S."/>
            <person name="Nolan M."/>
            <person name="Yasawong M."/>
            <person name="Glavina Del Rio T."/>
            <person name="Tice H."/>
            <person name="Cheng J.F."/>
            <person name="Bruce D."/>
            <person name="Detter J.C."/>
            <person name="Tapia R."/>
            <person name="Han C."/>
            <person name="Goodwin L."/>
            <person name="Pitluck S."/>
            <person name="Liolios K."/>
            <person name="Ivanova N."/>
            <person name="Mavromatis K."/>
            <person name="Mikhailova N."/>
            <person name="Pati A."/>
            <person name="Chen A."/>
            <person name="Palaniappan K."/>
            <person name="Land M."/>
            <person name="Hauser L."/>
            <person name="Chang Y.J."/>
            <person name="Jeffries C.D."/>
            <person name="Rohde M."/>
            <person name="Sikorski J."/>
            <person name="Pukall R."/>
            <person name="Woyke T."/>
            <person name="Bristow J."/>
            <person name="Eisen J.A."/>
            <person name="Markowitz V."/>
            <person name="Hugenholtz P."/>
            <person name="Kyrpides N.C."/>
            <person name="Klenk H.P."/>
            <person name="Lapidus A."/>
        </authorList>
    </citation>
    <scope>NUCLEOTIDE SEQUENCE [LARGE SCALE GENOMIC DNA]</scope>
    <source>
        <strain evidence="3">ATCC 49627 / DSM 7084 / CIP 109912 / JCM 12494 / NCIMB 702895 / VPI D76D-27C</strain>
    </source>
</reference>
<gene>
    <name evidence="2" type="ordered locus">Olsu_0817</name>
</gene>
<sequence>MTIGITGVTGKLGSYTARVIADADIPSIHLARTPARAEPYERAEIRQASYENTPATVAALTGVDVLLMVSARENPRRAEEHGAFVDAAKAAGVRHIVYTSFYGASEQATFTLSHDHARTERHIREAGLAYTFLRDNFYLDFFVDMCVNDGEIRGPAGAGRVSAVARRDSAAVAAAILMDPQVWEDRVLNLTGPEDLTMGEIARAVSQSTGTEASFHDETIEEAYASRLRWPAEQWQYDAWVSTYTAIRAGEQEGVSTDVERVLGRPATSLRDLLEEC</sequence>
<dbReference type="OrthoDB" id="3243290at2"/>
<keyword evidence="3" id="KW-1185">Reference proteome</keyword>
<dbReference type="STRING" id="633147.Olsu_0817"/>